<comment type="caution">
    <text evidence="10">The sequence shown here is derived from an EMBL/GenBank/DDBJ whole genome shotgun (WGS) entry which is preliminary data.</text>
</comment>
<keyword evidence="17" id="KW-1185">Reference proteome</keyword>
<keyword evidence="5 8" id="KW-0472">Membrane</keyword>
<dbReference type="GO" id="GO:0004930">
    <property type="term" value="F:G protein-coupled receptor activity"/>
    <property type="evidence" value="ECO:0007669"/>
    <property type="project" value="UniProtKB-KW"/>
</dbReference>
<dbReference type="Proteomes" id="UP000663866">
    <property type="component" value="Unassembled WGS sequence"/>
</dbReference>
<dbReference type="SUPFAM" id="SSF81321">
    <property type="entry name" value="Family A G protein-coupled receptor-like"/>
    <property type="match status" value="1"/>
</dbReference>
<evidence type="ECO:0000313" key="17">
    <source>
        <dbReference type="Proteomes" id="UP000663866"/>
    </source>
</evidence>
<dbReference type="InterPro" id="IPR050125">
    <property type="entry name" value="GPCR_opsins"/>
</dbReference>
<evidence type="ECO:0000313" key="12">
    <source>
        <dbReference type="EMBL" id="CAF2061359.1"/>
    </source>
</evidence>
<proteinExistence type="predicted"/>
<dbReference type="Pfam" id="PF00001">
    <property type="entry name" value="7tm_1"/>
    <property type="match status" value="1"/>
</dbReference>
<accession>A0A815BTB0</accession>
<dbReference type="EMBL" id="CAJNRE010001382">
    <property type="protein sequence ID" value="CAF1940300.1"/>
    <property type="molecule type" value="Genomic_DNA"/>
</dbReference>
<evidence type="ECO:0000256" key="6">
    <source>
        <dbReference type="ARBA" id="ARBA00023170"/>
    </source>
</evidence>
<feature type="domain" description="G-protein coupled receptors family 1 profile" evidence="9">
    <location>
        <begin position="1"/>
        <end position="159"/>
    </location>
</feature>
<evidence type="ECO:0000313" key="16">
    <source>
        <dbReference type="Proteomes" id="UP000663855"/>
    </source>
</evidence>
<evidence type="ECO:0000256" key="8">
    <source>
        <dbReference type="SAM" id="Phobius"/>
    </source>
</evidence>
<reference evidence="10" key="1">
    <citation type="submission" date="2021-02" db="EMBL/GenBank/DDBJ databases">
        <authorList>
            <person name="Nowell W R."/>
        </authorList>
    </citation>
    <scope>NUCLEOTIDE SEQUENCE</scope>
</reference>
<evidence type="ECO:0000256" key="2">
    <source>
        <dbReference type="ARBA" id="ARBA00022692"/>
    </source>
</evidence>
<dbReference type="EMBL" id="CAJNRF010004577">
    <property type="protein sequence ID" value="CAF2061359.1"/>
    <property type="molecule type" value="Genomic_DNA"/>
</dbReference>
<evidence type="ECO:0000313" key="15">
    <source>
        <dbReference type="EMBL" id="CAF5212111.1"/>
    </source>
</evidence>
<dbReference type="EMBL" id="CAJOBH010124675">
    <property type="protein sequence ID" value="CAF4729342.1"/>
    <property type="molecule type" value="Genomic_DNA"/>
</dbReference>
<gene>
    <name evidence="14" type="ORF">BYL167_LOCUS45206</name>
    <name evidence="10" type="ORF">CJN711_LOCUS15788</name>
    <name evidence="11" type="ORF">MBJ925_LOCUS5322</name>
    <name evidence="13" type="ORF">OVN521_LOCUS12754</name>
    <name evidence="15" type="ORF">SMN809_LOCUS78676</name>
    <name evidence="12" type="ORF">WKI299_LOCUS12177</name>
</gene>
<dbReference type="PANTHER" id="PTHR24240">
    <property type="entry name" value="OPSIN"/>
    <property type="match status" value="1"/>
</dbReference>
<evidence type="ECO:0000313" key="13">
    <source>
        <dbReference type="EMBL" id="CAF3960090.1"/>
    </source>
</evidence>
<evidence type="ECO:0000256" key="4">
    <source>
        <dbReference type="ARBA" id="ARBA00023040"/>
    </source>
</evidence>
<evidence type="ECO:0000259" key="9">
    <source>
        <dbReference type="PROSITE" id="PS50262"/>
    </source>
</evidence>
<evidence type="ECO:0000313" key="14">
    <source>
        <dbReference type="EMBL" id="CAF4729342.1"/>
    </source>
</evidence>
<comment type="subcellular location">
    <subcellularLocation>
        <location evidence="1">Membrane</location>
        <topology evidence="1">Multi-pass membrane protein</topology>
    </subcellularLocation>
</comment>
<evidence type="ECO:0000256" key="3">
    <source>
        <dbReference type="ARBA" id="ARBA00022989"/>
    </source>
</evidence>
<dbReference type="EMBL" id="CAJNOV010007328">
    <property type="protein sequence ID" value="CAF1277271.1"/>
    <property type="molecule type" value="Genomic_DNA"/>
</dbReference>
<dbReference type="GO" id="GO:0016020">
    <property type="term" value="C:membrane"/>
    <property type="evidence" value="ECO:0007669"/>
    <property type="project" value="UniProtKB-SubCell"/>
</dbReference>
<keyword evidence="3 8" id="KW-1133">Transmembrane helix</keyword>
<dbReference type="Proteomes" id="UP000681967">
    <property type="component" value="Unassembled WGS sequence"/>
</dbReference>
<dbReference type="PROSITE" id="PS50262">
    <property type="entry name" value="G_PROTEIN_RECEP_F1_2"/>
    <property type="match status" value="1"/>
</dbReference>
<evidence type="ECO:0000256" key="7">
    <source>
        <dbReference type="ARBA" id="ARBA00023224"/>
    </source>
</evidence>
<keyword evidence="6" id="KW-0675">Receptor</keyword>
<dbReference type="PRINTS" id="PR00237">
    <property type="entry name" value="GPCRRHODOPSN"/>
</dbReference>
<dbReference type="AlphaFoldDB" id="A0A815BTB0"/>
<evidence type="ECO:0000256" key="1">
    <source>
        <dbReference type="ARBA" id="ARBA00004141"/>
    </source>
</evidence>
<dbReference type="Gene3D" id="1.20.1070.10">
    <property type="entry name" value="Rhodopsin 7-helix transmembrane proteins"/>
    <property type="match status" value="1"/>
</dbReference>
<dbReference type="InterPro" id="IPR000276">
    <property type="entry name" value="GPCR_Rhodpsn"/>
</dbReference>
<dbReference type="Proteomes" id="UP000663856">
    <property type="component" value="Unassembled WGS sequence"/>
</dbReference>
<dbReference type="Proteomes" id="UP000676336">
    <property type="component" value="Unassembled WGS sequence"/>
</dbReference>
<dbReference type="InterPro" id="IPR017452">
    <property type="entry name" value="GPCR_Rhodpsn_7TM"/>
</dbReference>
<evidence type="ECO:0000313" key="11">
    <source>
        <dbReference type="EMBL" id="CAF1940300.1"/>
    </source>
</evidence>
<name>A0A815BTB0_9BILA</name>
<organism evidence="10 16">
    <name type="scientific">Rotaria magnacalcarata</name>
    <dbReference type="NCBI Taxonomy" id="392030"/>
    <lineage>
        <taxon>Eukaryota</taxon>
        <taxon>Metazoa</taxon>
        <taxon>Spiralia</taxon>
        <taxon>Gnathifera</taxon>
        <taxon>Rotifera</taxon>
        <taxon>Eurotatoria</taxon>
        <taxon>Bdelloidea</taxon>
        <taxon>Philodinida</taxon>
        <taxon>Philodinidae</taxon>
        <taxon>Rotaria</taxon>
    </lineage>
</organism>
<dbReference type="Proteomes" id="UP000663855">
    <property type="component" value="Unassembled WGS sequence"/>
</dbReference>
<sequence>MCVYAPECLGFHCGIDWFDAALASRIYFLLLFLGVYFIPLIIIIYINVYIKQTVYRLTHLHPATLIEMNGINREQLVRKHASNKSQDREAQRQHHLYADCRFVIATERSLIIYLITWTPYSVVALTQVFRDRFSLHNPWIMTTCALFAKLSTITNPIIYTIILKSQELSVTTLHRATC</sequence>
<dbReference type="Proteomes" id="UP000663824">
    <property type="component" value="Unassembled WGS sequence"/>
</dbReference>
<dbReference type="EMBL" id="CAJOBI010340463">
    <property type="protein sequence ID" value="CAF5212111.1"/>
    <property type="molecule type" value="Genomic_DNA"/>
</dbReference>
<keyword evidence="4" id="KW-0297">G-protein coupled receptor</keyword>
<feature type="transmembrane region" description="Helical" evidence="8">
    <location>
        <begin position="26"/>
        <end position="50"/>
    </location>
</feature>
<evidence type="ECO:0000256" key="5">
    <source>
        <dbReference type="ARBA" id="ARBA00023136"/>
    </source>
</evidence>
<dbReference type="EMBL" id="CAJOBG010001808">
    <property type="protein sequence ID" value="CAF3960090.1"/>
    <property type="molecule type" value="Genomic_DNA"/>
</dbReference>
<keyword evidence="7" id="KW-0807">Transducer</keyword>
<protein>
    <recommendedName>
        <fullName evidence="9">G-protein coupled receptors family 1 profile domain-containing protein</fullName>
    </recommendedName>
</protein>
<evidence type="ECO:0000313" key="10">
    <source>
        <dbReference type="EMBL" id="CAF1277271.1"/>
    </source>
</evidence>
<keyword evidence="2 8" id="KW-0812">Transmembrane</keyword>